<reference evidence="2 3" key="2">
    <citation type="submission" date="2019-04" db="EMBL/GenBank/DDBJ databases">
        <title>The genome sequence of big-headed turtle.</title>
        <authorList>
            <person name="Gong S."/>
        </authorList>
    </citation>
    <scope>NUCLEOTIDE SEQUENCE [LARGE SCALE GENOMIC DNA]</scope>
    <source>
        <strain evidence="2">DO16091913</strain>
        <tissue evidence="2">Muscle</tissue>
    </source>
</reference>
<evidence type="ECO:0000313" key="3">
    <source>
        <dbReference type="Proteomes" id="UP000297703"/>
    </source>
</evidence>
<organism evidence="2 3">
    <name type="scientific">Platysternon megacephalum</name>
    <name type="common">big-headed turtle</name>
    <dbReference type="NCBI Taxonomy" id="55544"/>
    <lineage>
        <taxon>Eukaryota</taxon>
        <taxon>Metazoa</taxon>
        <taxon>Chordata</taxon>
        <taxon>Craniata</taxon>
        <taxon>Vertebrata</taxon>
        <taxon>Euteleostomi</taxon>
        <taxon>Archelosauria</taxon>
        <taxon>Testudinata</taxon>
        <taxon>Testudines</taxon>
        <taxon>Cryptodira</taxon>
        <taxon>Durocryptodira</taxon>
        <taxon>Testudinoidea</taxon>
        <taxon>Platysternidae</taxon>
        <taxon>Platysternon</taxon>
    </lineage>
</organism>
<name>A0A4D9E9P6_9SAUR</name>
<keyword evidence="1" id="KW-0732">Signal</keyword>
<sequence>MDPSTECPFAWAICFWLLSLFSTAGCPSETSSICRLQITRESDPPFGLNKKQTQRELKCSPVPGMLWRGVFQLTRQTLLGENDPATSGVLLMGPILQGAVLPLEEDTQQLVRSGPGYLACGLSAPWAFLSVS</sequence>
<dbReference type="EMBL" id="QXTE01000120">
    <property type="protein sequence ID" value="TFK05135.1"/>
    <property type="molecule type" value="Genomic_DNA"/>
</dbReference>
<proteinExistence type="predicted"/>
<dbReference type="AlphaFoldDB" id="A0A4D9E9P6"/>
<protein>
    <submittedName>
        <fullName evidence="2">Lysyl oxidase-like protein 1</fullName>
    </submittedName>
</protein>
<feature type="signal peptide" evidence="1">
    <location>
        <begin position="1"/>
        <end position="26"/>
    </location>
</feature>
<feature type="chain" id="PRO_5020039450" evidence="1">
    <location>
        <begin position="27"/>
        <end position="132"/>
    </location>
</feature>
<accession>A0A4D9E9P6</accession>
<dbReference type="Proteomes" id="UP000297703">
    <property type="component" value="Unassembled WGS sequence"/>
</dbReference>
<keyword evidence="3" id="KW-1185">Reference proteome</keyword>
<comment type="caution">
    <text evidence="2">The sequence shown here is derived from an EMBL/GenBank/DDBJ whole genome shotgun (WGS) entry which is preliminary data.</text>
</comment>
<evidence type="ECO:0000256" key="1">
    <source>
        <dbReference type="SAM" id="SignalP"/>
    </source>
</evidence>
<gene>
    <name evidence="2" type="ORF">DR999_PMT12286</name>
</gene>
<evidence type="ECO:0000313" key="2">
    <source>
        <dbReference type="EMBL" id="TFK05135.1"/>
    </source>
</evidence>
<reference evidence="2 3" key="1">
    <citation type="submission" date="2019-04" db="EMBL/GenBank/DDBJ databases">
        <title>Draft genome of the big-headed turtle Platysternon megacephalum.</title>
        <authorList>
            <person name="Gong S."/>
        </authorList>
    </citation>
    <scope>NUCLEOTIDE SEQUENCE [LARGE SCALE GENOMIC DNA]</scope>
    <source>
        <strain evidence="2">DO16091913</strain>
        <tissue evidence="2">Muscle</tissue>
    </source>
</reference>